<accession>A0A5B8XBW0</accession>
<gene>
    <name evidence="1" type="ORF">Deia_00025</name>
</gene>
<dbReference type="AlphaFoldDB" id="A0A5B8XBW0"/>
<name>A0A5B8XBW0_9RICK</name>
<evidence type="ECO:0000313" key="2">
    <source>
        <dbReference type="Proteomes" id="UP000321934"/>
    </source>
</evidence>
<sequence length="62" mass="7051">MKYKDVLRDNEIDSIDDLIELYYTLANITSEDEASKFLGINAEEIKVLSSQINSNLIALNDK</sequence>
<dbReference type="RefSeq" id="WP_146820151.1">
    <property type="nucleotide sequence ID" value="NZ_CP029077.1"/>
</dbReference>
<organism evidence="1 2">
    <name type="scientific">Candidatus Deianiraea vastatrix</name>
    <dbReference type="NCBI Taxonomy" id="2163644"/>
    <lineage>
        <taxon>Bacteria</taxon>
        <taxon>Pseudomonadati</taxon>
        <taxon>Pseudomonadota</taxon>
        <taxon>Alphaproteobacteria</taxon>
        <taxon>Rickettsiales</taxon>
        <taxon>Candidatus Deianiraeaceae</taxon>
        <taxon>Candidatus Deianiraea</taxon>
    </lineage>
</organism>
<reference evidence="1 2" key="1">
    <citation type="journal article" date="2019" name="ISME J.">
        <title>Deianiraea, an extracellular bacterium associated with the ciliate Paramecium, suggests an alternative scenario for the evolution of Rickettsiales.</title>
        <authorList>
            <person name="Castelli M."/>
            <person name="Sabaneyeva E."/>
            <person name="Lanzoni O."/>
            <person name="Lebedeva N."/>
            <person name="Floriano A.M."/>
            <person name="Gaiarsa S."/>
            <person name="Benken K."/>
            <person name="Modeo L."/>
            <person name="Bandi C."/>
            <person name="Potekhin A."/>
            <person name="Sassera D."/>
            <person name="Petroni G."/>
        </authorList>
    </citation>
    <scope>NUCLEOTIDE SEQUENCE [LARGE SCALE GENOMIC DNA]</scope>
    <source>
        <strain evidence="1">CyL4-1</strain>
    </source>
</reference>
<dbReference type="Proteomes" id="UP000321934">
    <property type="component" value="Chromosome"/>
</dbReference>
<proteinExistence type="predicted"/>
<evidence type="ECO:0000313" key="1">
    <source>
        <dbReference type="EMBL" id="QED22839.1"/>
    </source>
</evidence>
<keyword evidence="2" id="KW-1185">Reference proteome</keyword>
<protein>
    <submittedName>
        <fullName evidence="1">Uncharacterized protein</fullName>
    </submittedName>
</protein>
<dbReference type="EMBL" id="CP029077">
    <property type="protein sequence ID" value="QED22839.1"/>
    <property type="molecule type" value="Genomic_DNA"/>
</dbReference>